<feature type="domain" description="DUF4124" evidence="3">
    <location>
        <begin position="12"/>
        <end position="57"/>
    </location>
</feature>
<dbReference type="EMBL" id="JABZEO010000009">
    <property type="protein sequence ID" value="NVZ10379.1"/>
    <property type="molecule type" value="Genomic_DNA"/>
</dbReference>
<keyword evidence="1" id="KW-0175">Coiled coil</keyword>
<feature type="chain" id="PRO_5032513525" description="DUF4124 domain-containing protein" evidence="2">
    <location>
        <begin position="22"/>
        <end position="150"/>
    </location>
</feature>
<sequence length="150" mass="16791">MRKTTLALAIIATLTGGSVQAQMFKCTDPATGRTIFSQTQCATEAQSIDVDVHRPSADQIEAHRQRVETHQQMIEDGIDRRRAMRIEANRRLYEAELAAEHQRTLAEIQANRARANNNQAGATYLQALSQDEANANARYQAELERLRGGR</sequence>
<dbReference type="Proteomes" id="UP000592294">
    <property type="component" value="Unassembled WGS sequence"/>
</dbReference>
<protein>
    <recommendedName>
        <fullName evidence="3">DUF4124 domain-containing protein</fullName>
    </recommendedName>
</protein>
<evidence type="ECO:0000313" key="5">
    <source>
        <dbReference type="Proteomes" id="UP000592294"/>
    </source>
</evidence>
<evidence type="ECO:0000256" key="1">
    <source>
        <dbReference type="SAM" id="Coils"/>
    </source>
</evidence>
<accession>A0A850R6Q2</accession>
<gene>
    <name evidence="4" type="ORF">HW932_14030</name>
</gene>
<evidence type="ECO:0000259" key="3">
    <source>
        <dbReference type="Pfam" id="PF13511"/>
    </source>
</evidence>
<evidence type="ECO:0000313" key="4">
    <source>
        <dbReference type="EMBL" id="NVZ10379.1"/>
    </source>
</evidence>
<organism evidence="4 5">
    <name type="scientific">Allochromatium humboldtianum</name>
    <dbReference type="NCBI Taxonomy" id="504901"/>
    <lineage>
        <taxon>Bacteria</taxon>
        <taxon>Pseudomonadati</taxon>
        <taxon>Pseudomonadota</taxon>
        <taxon>Gammaproteobacteria</taxon>
        <taxon>Chromatiales</taxon>
        <taxon>Chromatiaceae</taxon>
        <taxon>Allochromatium</taxon>
    </lineage>
</organism>
<reference evidence="4 5" key="1">
    <citation type="submission" date="2020-06" db="EMBL/GenBank/DDBJ databases">
        <title>Whole-genome sequence of Allochromatium humboldtianum DSM 21881, type strain.</title>
        <authorList>
            <person name="Kyndt J.A."/>
            <person name="Meyer T.E."/>
        </authorList>
    </citation>
    <scope>NUCLEOTIDE SEQUENCE [LARGE SCALE GENOMIC DNA]</scope>
    <source>
        <strain evidence="4 5">DSM 21881</strain>
    </source>
</reference>
<feature type="coiled-coil region" evidence="1">
    <location>
        <begin position="98"/>
        <end position="145"/>
    </location>
</feature>
<proteinExistence type="predicted"/>
<dbReference type="Pfam" id="PF13511">
    <property type="entry name" value="DUF4124"/>
    <property type="match status" value="1"/>
</dbReference>
<evidence type="ECO:0000256" key="2">
    <source>
        <dbReference type="SAM" id="SignalP"/>
    </source>
</evidence>
<keyword evidence="5" id="KW-1185">Reference proteome</keyword>
<keyword evidence="2" id="KW-0732">Signal</keyword>
<dbReference type="AlphaFoldDB" id="A0A850R6Q2"/>
<comment type="caution">
    <text evidence="4">The sequence shown here is derived from an EMBL/GenBank/DDBJ whole genome shotgun (WGS) entry which is preliminary data.</text>
</comment>
<dbReference type="RefSeq" id="WP_176977110.1">
    <property type="nucleotide sequence ID" value="NZ_JABZEO010000009.1"/>
</dbReference>
<dbReference type="InterPro" id="IPR025392">
    <property type="entry name" value="DUF4124"/>
</dbReference>
<name>A0A850R6Q2_9GAMM</name>
<feature type="signal peptide" evidence="2">
    <location>
        <begin position="1"/>
        <end position="21"/>
    </location>
</feature>